<accession>A0A3P3D5Y8</accession>
<reference evidence="1 2" key="1">
    <citation type="submission" date="2018-11" db="EMBL/GenBank/DDBJ databases">
        <title>Gemmobacter sp. nov., YIM 102744-1 draft genome.</title>
        <authorList>
            <person name="Li G."/>
            <person name="Jiang Y."/>
        </authorList>
    </citation>
    <scope>NUCLEOTIDE SEQUENCE [LARGE SCALE GENOMIC DNA]</scope>
    <source>
        <strain evidence="1 2">YIM 102744-1</strain>
    </source>
</reference>
<protein>
    <recommendedName>
        <fullName evidence="3">Strictosidine synthase</fullName>
    </recommendedName>
</protein>
<dbReference type="EMBL" id="RRAZ01000041">
    <property type="protein sequence ID" value="RRH69775.1"/>
    <property type="molecule type" value="Genomic_DNA"/>
</dbReference>
<keyword evidence="2" id="KW-1185">Reference proteome</keyword>
<dbReference type="SUPFAM" id="SSF63829">
    <property type="entry name" value="Calcium-dependent phosphotriesterase"/>
    <property type="match status" value="1"/>
</dbReference>
<proteinExistence type="predicted"/>
<evidence type="ECO:0000313" key="2">
    <source>
        <dbReference type="Proteomes" id="UP000282125"/>
    </source>
</evidence>
<evidence type="ECO:0000313" key="1">
    <source>
        <dbReference type="EMBL" id="RRH69775.1"/>
    </source>
</evidence>
<gene>
    <name evidence="1" type="ORF">EG244_18055</name>
</gene>
<dbReference type="OrthoDB" id="8872498at2"/>
<dbReference type="InterPro" id="IPR011042">
    <property type="entry name" value="6-blade_b-propeller_TolB-like"/>
</dbReference>
<evidence type="ECO:0008006" key="3">
    <source>
        <dbReference type="Google" id="ProtNLM"/>
    </source>
</evidence>
<dbReference type="Gene3D" id="2.120.10.30">
    <property type="entry name" value="TolB, C-terminal domain"/>
    <property type="match status" value="1"/>
</dbReference>
<organism evidence="1 2">
    <name type="scientific">Falsigemmobacter faecalis</name>
    <dbReference type="NCBI Taxonomy" id="2488730"/>
    <lineage>
        <taxon>Bacteria</taxon>
        <taxon>Pseudomonadati</taxon>
        <taxon>Pseudomonadota</taxon>
        <taxon>Alphaproteobacteria</taxon>
        <taxon>Rhodobacterales</taxon>
        <taxon>Paracoccaceae</taxon>
        <taxon>Falsigemmobacter</taxon>
    </lineage>
</organism>
<dbReference type="Proteomes" id="UP000282125">
    <property type="component" value="Unassembled WGS sequence"/>
</dbReference>
<sequence length="360" mass="38257">MIAAIRCSLDSFFGRGEAAVTLPPLDGALRANRRLDDEGLRRPLPGVTALAVAEGGLYAAAERSLHRLHPDHSWQKVAEFEAEIAALSQAPSGGMVLALSDGQILTYGLAGTGVPRRSALRGITDLAVTEDGTLWITCGSDRHGAEDWQRDLMLRGAGGSLWRLAAAEAQPQQIAGGLAWAGGVMACREGVILSESWRHRLLRLSPGGAREVVLGDLPAYPGRLSATGDGAWLSMFAPRSQLVEFVLREPAYCHRMLTEVARDYWIAPRMRSGQSFYEALQNGAVKQLGLLKPWAPSMSAGIVLRLDAGAQPLFSLQSRADGRSHGVTHAVEADGFLHVAAAGDEVVITLSGDAVKGDAA</sequence>
<dbReference type="AlphaFoldDB" id="A0A3P3D5Y8"/>
<comment type="caution">
    <text evidence="1">The sequence shown here is derived from an EMBL/GenBank/DDBJ whole genome shotgun (WGS) entry which is preliminary data.</text>
</comment>
<name>A0A3P3D5Y8_9RHOB</name>
<dbReference type="RefSeq" id="WP_124966570.1">
    <property type="nucleotide sequence ID" value="NZ_RRAZ01000041.1"/>
</dbReference>